<evidence type="ECO:0000313" key="16">
    <source>
        <dbReference type="Proteomes" id="UP000001396"/>
    </source>
</evidence>
<evidence type="ECO:0000313" key="15">
    <source>
        <dbReference type="EMBL" id="EFA78987.1"/>
    </source>
</evidence>
<feature type="compositionally biased region" description="Acidic residues" evidence="12">
    <location>
        <begin position="717"/>
        <end position="727"/>
    </location>
</feature>
<evidence type="ECO:0000256" key="2">
    <source>
        <dbReference type="ARBA" id="ARBA00005414"/>
    </source>
</evidence>
<dbReference type="GO" id="GO:0004930">
    <property type="term" value="F:G protein-coupled receptor activity"/>
    <property type="evidence" value="ECO:0007669"/>
    <property type="project" value="UniProtKB-KW"/>
</dbReference>
<feature type="transmembrane region" description="Helical" evidence="13">
    <location>
        <begin position="489"/>
        <end position="509"/>
    </location>
</feature>
<dbReference type="CDD" id="cd15047">
    <property type="entry name" value="7tmC_GABA-B-like"/>
    <property type="match status" value="1"/>
</dbReference>
<feature type="compositionally biased region" description="Polar residues" evidence="12">
    <location>
        <begin position="696"/>
        <end position="711"/>
    </location>
</feature>
<dbReference type="Proteomes" id="UP000001396">
    <property type="component" value="Unassembled WGS sequence"/>
</dbReference>
<accession>D3BI87</accession>
<comment type="similarity">
    <text evidence="2">In the C-terminal section; belongs to the G-protein coupled receptor 3 family. GABA-B receptor subfamily.</text>
</comment>
<evidence type="ECO:0000259" key="14">
    <source>
        <dbReference type="PROSITE" id="PS50259"/>
    </source>
</evidence>
<dbReference type="GeneID" id="31363935"/>
<dbReference type="Pfam" id="PF02608">
    <property type="entry name" value="Bmp"/>
    <property type="match status" value="1"/>
</dbReference>
<keyword evidence="11" id="KW-0807">Transducer</keyword>
<dbReference type="RefSeq" id="XP_020431111.1">
    <property type="nucleotide sequence ID" value="XM_020579272.1"/>
</dbReference>
<dbReference type="OMA" id="FRNTHAI"/>
<keyword evidence="4 13" id="KW-0812">Transmembrane</keyword>
<proteinExistence type="inferred from homology"/>
<keyword evidence="16" id="KW-1185">Reference proteome</keyword>
<keyword evidence="6 13" id="KW-1133">Transmembrane helix</keyword>
<feature type="region of interest" description="Disordered" evidence="12">
    <location>
        <begin position="688"/>
        <end position="727"/>
    </location>
</feature>
<dbReference type="Gene3D" id="3.40.50.2300">
    <property type="match status" value="2"/>
</dbReference>
<sequence>MSIDQLFLSFCKKRRQWRCDLAVVNTDQKLYAIPCTINVLSAQLKVAILTSSDNMDFGFNYQINDGFIKTQRYFNSSEIKMFELITPDIFNQTVERLIAEGYNGIVASSVEMATPTRFFATNNPQVRFLIRGSLTNTTNLSYFTYNIGINYYLTGFFAGLMTKTGKLGCVAPGLPYVPNYTCAAFLYWVSVDKSTGAANRLIDDGIDLLVNNQNDFSAEHTIMKRGGLGLGTNGYPQENIYGQHIGMSIVLDWSSVFINFVNLIVQDSPYSRKDYGDFPNNFIQISSFSFTVPEAVQKKVTDEVKRLATIPRLQHPYYCNDFNRQLADLNSTLFNPPLTGAKNNCMSNGQYFAFNTPYPGTNDRGYYSIPLTKIDVDNNLLYGFSITAGILIILSVVAIVAIYIFRNTHAIRSASPIFSMTIIFGGILTYVGVITYVLTPSNGSCNARFWFLAIGYAVMVGCMVVKNIRIWLIFDNPELRVIKITNLHLFPWVAGLVAILVVLLGLLTAPSIGNNGVTQAFGPDTDLELAAYEFQDICSMDSNGSSILLAILAVFGLLIIIGVFVSWKIRIVDIEDFNESKPIAHTLYVGLLSCFIVIPLMVSPQTRSSEQTIISAAALFITTVSMSILFIPKFLRIATGDKSSDVFNRSKSSIAASRSSKNSSNKNSGFEDDESKVAYSGKIHATFDSDAEEAKSNQTDNNPNPGSPTFSNMENINIDDEKEENEQ</sequence>
<evidence type="ECO:0000256" key="11">
    <source>
        <dbReference type="ARBA" id="ARBA00023224"/>
    </source>
</evidence>
<dbReference type="InterPro" id="IPR003760">
    <property type="entry name" value="PnrA-like"/>
</dbReference>
<feature type="transmembrane region" description="Helical" evidence="13">
    <location>
        <begin position="417"/>
        <end position="437"/>
    </location>
</feature>
<evidence type="ECO:0000256" key="7">
    <source>
        <dbReference type="ARBA" id="ARBA00023040"/>
    </source>
</evidence>
<feature type="transmembrane region" description="Helical" evidence="13">
    <location>
        <begin position="380"/>
        <end position="405"/>
    </location>
</feature>
<dbReference type="GO" id="GO:0005886">
    <property type="term" value="C:plasma membrane"/>
    <property type="evidence" value="ECO:0007669"/>
    <property type="project" value="InterPro"/>
</dbReference>
<dbReference type="EMBL" id="ADBJ01000037">
    <property type="protein sequence ID" value="EFA78987.1"/>
    <property type="molecule type" value="Genomic_DNA"/>
</dbReference>
<evidence type="ECO:0000256" key="1">
    <source>
        <dbReference type="ARBA" id="ARBA00004141"/>
    </source>
</evidence>
<feature type="transmembrane region" description="Helical" evidence="13">
    <location>
        <begin position="612"/>
        <end position="632"/>
    </location>
</feature>
<dbReference type="InterPro" id="IPR017978">
    <property type="entry name" value="GPCR_3_C"/>
</dbReference>
<dbReference type="PROSITE" id="PS50259">
    <property type="entry name" value="G_PROTEIN_RECEP_F3_4"/>
    <property type="match status" value="1"/>
</dbReference>
<keyword evidence="8 13" id="KW-0472">Membrane</keyword>
<dbReference type="Pfam" id="PF00003">
    <property type="entry name" value="7tm_3"/>
    <property type="match status" value="1"/>
</dbReference>
<feature type="domain" description="G-protein coupled receptors family 3 profile" evidence="14">
    <location>
        <begin position="380"/>
        <end position="637"/>
    </location>
</feature>
<comment type="similarity">
    <text evidence="3">In the N-terminal section; belongs to the BMP lipoprotein family.</text>
</comment>
<feature type="transmembrane region" description="Helical" evidence="13">
    <location>
        <begin position="587"/>
        <end position="606"/>
    </location>
</feature>
<keyword evidence="9 15" id="KW-0675">Receptor</keyword>
<comment type="subcellular location">
    <subcellularLocation>
        <location evidence="1">Membrane</location>
        <topology evidence="1">Multi-pass membrane protein</topology>
    </subcellularLocation>
</comment>
<comment type="caution">
    <text evidence="15">The sequence shown here is derived from an EMBL/GenBank/DDBJ whole genome shotgun (WGS) entry which is preliminary data.</text>
</comment>
<feature type="transmembrane region" description="Helical" evidence="13">
    <location>
        <begin position="547"/>
        <end position="567"/>
    </location>
</feature>
<dbReference type="InterPro" id="IPR051530">
    <property type="entry name" value="mGluR/GABA-B-like"/>
</dbReference>
<keyword evidence="5" id="KW-0732">Signal</keyword>
<dbReference type="FunCoup" id="D3BI87">
    <property type="interactions" value="14"/>
</dbReference>
<evidence type="ECO:0000256" key="9">
    <source>
        <dbReference type="ARBA" id="ARBA00023170"/>
    </source>
</evidence>
<evidence type="ECO:0000256" key="4">
    <source>
        <dbReference type="ARBA" id="ARBA00022692"/>
    </source>
</evidence>
<gene>
    <name evidence="15" type="ORF">PPL_08455</name>
</gene>
<evidence type="ECO:0000256" key="6">
    <source>
        <dbReference type="ARBA" id="ARBA00022989"/>
    </source>
</evidence>
<dbReference type="AlphaFoldDB" id="D3BI87"/>
<dbReference type="PANTHER" id="PTHR46924">
    <property type="entry name" value="METABOTROPIC GLUTAMATE RECEPTOR-LIKE PROTEIN C-RELATED-RELATED"/>
    <property type="match status" value="1"/>
</dbReference>
<keyword evidence="7" id="KW-0297">G-protein coupled receptor</keyword>
<evidence type="ECO:0000256" key="3">
    <source>
        <dbReference type="ARBA" id="ARBA00010620"/>
    </source>
</evidence>
<organism evidence="15 16">
    <name type="scientific">Heterostelium pallidum (strain ATCC 26659 / Pp 5 / PN500)</name>
    <name type="common">Cellular slime mold</name>
    <name type="synonym">Polysphondylium pallidum</name>
    <dbReference type="NCBI Taxonomy" id="670386"/>
    <lineage>
        <taxon>Eukaryota</taxon>
        <taxon>Amoebozoa</taxon>
        <taxon>Evosea</taxon>
        <taxon>Eumycetozoa</taxon>
        <taxon>Dictyostelia</taxon>
        <taxon>Acytosteliales</taxon>
        <taxon>Acytosteliaceae</taxon>
        <taxon>Heterostelium</taxon>
    </lineage>
</organism>
<keyword evidence="10" id="KW-0325">Glycoprotein</keyword>
<name>D3BI87_HETP5</name>
<dbReference type="STRING" id="670386.D3BI87"/>
<evidence type="ECO:0000256" key="8">
    <source>
        <dbReference type="ARBA" id="ARBA00023136"/>
    </source>
</evidence>
<protein>
    <submittedName>
        <fullName evidence="15">G-protein-coupled receptor family 3 protein</fullName>
    </submittedName>
</protein>
<evidence type="ECO:0000256" key="5">
    <source>
        <dbReference type="ARBA" id="ARBA00022729"/>
    </source>
</evidence>
<dbReference type="InParanoid" id="D3BI87"/>
<reference evidence="15 16" key="1">
    <citation type="journal article" date="2011" name="Genome Res.">
        <title>Phylogeny-wide analysis of social amoeba genomes highlights ancient origins for complex intercellular communication.</title>
        <authorList>
            <person name="Heidel A.J."/>
            <person name="Lawal H.M."/>
            <person name="Felder M."/>
            <person name="Schilde C."/>
            <person name="Helps N.R."/>
            <person name="Tunggal B."/>
            <person name="Rivero F."/>
            <person name="John U."/>
            <person name="Schleicher M."/>
            <person name="Eichinger L."/>
            <person name="Platzer M."/>
            <person name="Noegel A.A."/>
            <person name="Schaap P."/>
            <person name="Gloeckner G."/>
        </authorList>
    </citation>
    <scope>NUCLEOTIDE SEQUENCE [LARGE SCALE GENOMIC DNA]</scope>
    <source>
        <strain evidence="16">ATCC 26659 / Pp 5 / PN500</strain>
    </source>
</reference>
<evidence type="ECO:0000256" key="13">
    <source>
        <dbReference type="SAM" id="Phobius"/>
    </source>
</evidence>
<evidence type="ECO:0000256" key="12">
    <source>
        <dbReference type="SAM" id="MobiDB-lite"/>
    </source>
</evidence>
<feature type="transmembrane region" description="Helical" evidence="13">
    <location>
        <begin position="449"/>
        <end position="468"/>
    </location>
</feature>
<evidence type="ECO:0000256" key="10">
    <source>
        <dbReference type="ARBA" id="ARBA00023180"/>
    </source>
</evidence>